<feature type="compositionally biased region" description="Low complexity" evidence="6">
    <location>
        <begin position="873"/>
        <end position="890"/>
    </location>
</feature>
<name>A0AAD5T3L1_9FUNG</name>
<gene>
    <name evidence="9" type="ORF">HK100_009098</name>
</gene>
<feature type="region of interest" description="Disordered" evidence="6">
    <location>
        <begin position="448"/>
        <end position="478"/>
    </location>
</feature>
<organism evidence="9 10">
    <name type="scientific">Physocladia obscura</name>
    <dbReference type="NCBI Taxonomy" id="109957"/>
    <lineage>
        <taxon>Eukaryota</taxon>
        <taxon>Fungi</taxon>
        <taxon>Fungi incertae sedis</taxon>
        <taxon>Chytridiomycota</taxon>
        <taxon>Chytridiomycota incertae sedis</taxon>
        <taxon>Chytridiomycetes</taxon>
        <taxon>Chytridiales</taxon>
        <taxon>Chytriomycetaceae</taxon>
        <taxon>Physocladia</taxon>
    </lineage>
</organism>
<dbReference type="InterPro" id="IPR000719">
    <property type="entry name" value="Prot_kinase_dom"/>
</dbReference>
<dbReference type="InterPro" id="IPR001202">
    <property type="entry name" value="WW_dom"/>
</dbReference>
<feature type="domain" description="Protein kinase" evidence="7">
    <location>
        <begin position="1"/>
        <end position="289"/>
    </location>
</feature>
<feature type="region of interest" description="Disordered" evidence="6">
    <location>
        <begin position="1012"/>
        <end position="1050"/>
    </location>
</feature>
<dbReference type="InterPro" id="IPR008271">
    <property type="entry name" value="Ser/Thr_kinase_AS"/>
</dbReference>
<feature type="domain" description="WW" evidence="8">
    <location>
        <begin position="784"/>
        <end position="811"/>
    </location>
</feature>
<dbReference type="InterPro" id="IPR011009">
    <property type="entry name" value="Kinase-like_dom_sf"/>
</dbReference>
<dbReference type="SUPFAM" id="SSF52047">
    <property type="entry name" value="RNI-like"/>
    <property type="match status" value="1"/>
</dbReference>
<dbReference type="InterPro" id="IPR032675">
    <property type="entry name" value="LRR_dom_sf"/>
</dbReference>
<reference evidence="9" key="1">
    <citation type="submission" date="2020-05" db="EMBL/GenBank/DDBJ databases">
        <title>Phylogenomic resolution of chytrid fungi.</title>
        <authorList>
            <person name="Stajich J.E."/>
            <person name="Amses K."/>
            <person name="Simmons R."/>
            <person name="Seto K."/>
            <person name="Myers J."/>
            <person name="Bonds A."/>
            <person name="Quandt C.A."/>
            <person name="Barry K."/>
            <person name="Liu P."/>
            <person name="Grigoriev I."/>
            <person name="Longcore J.E."/>
            <person name="James T.Y."/>
        </authorList>
    </citation>
    <scope>NUCLEOTIDE SEQUENCE</scope>
    <source>
        <strain evidence="9">JEL0513</strain>
    </source>
</reference>
<dbReference type="EMBL" id="JADGJH010000458">
    <property type="protein sequence ID" value="KAJ3128556.1"/>
    <property type="molecule type" value="Genomic_DNA"/>
</dbReference>
<dbReference type="InterPro" id="IPR050205">
    <property type="entry name" value="CDPK_Ser/Thr_kinases"/>
</dbReference>
<feature type="compositionally biased region" description="Polar residues" evidence="6">
    <location>
        <begin position="462"/>
        <end position="473"/>
    </location>
</feature>
<dbReference type="Gene3D" id="1.10.510.10">
    <property type="entry name" value="Transferase(Phosphotransferase) domain 1"/>
    <property type="match status" value="1"/>
</dbReference>
<dbReference type="Pfam" id="PF00069">
    <property type="entry name" value="Pkinase"/>
    <property type="match status" value="1"/>
</dbReference>
<protein>
    <submittedName>
        <fullName evidence="9">Uncharacterized protein</fullName>
    </submittedName>
</protein>
<dbReference type="PANTHER" id="PTHR24349">
    <property type="entry name" value="SERINE/THREONINE-PROTEIN KINASE"/>
    <property type="match status" value="1"/>
</dbReference>
<keyword evidence="1" id="KW-0723">Serine/threonine-protein kinase</keyword>
<evidence type="ECO:0000256" key="2">
    <source>
        <dbReference type="ARBA" id="ARBA00022679"/>
    </source>
</evidence>
<proteinExistence type="predicted"/>
<feature type="region of interest" description="Disordered" evidence="6">
    <location>
        <begin position="676"/>
        <end position="711"/>
    </location>
</feature>
<dbReference type="PROSITE" id="PS00108">
    <property type="entry name" value="PROTEIN_KINASE_ST"/>
    <property type="match status" value="1"/>
</dbReference>
<dbReference type="SMART" id="SM00456">
    <property type="entry name" value="WW"/>
    <property type="match status" value="2"/>
</dbReference>
<evidence type="ECO:0000256" key="1">
    <source>
        <dbReference type="ARBA" id="ARBA00022527"/>
    </source>
</evidence>
<accession>A0AAD5T3L1</accession>
<feature type="region of interest" description="Disordered" evidence="6">
    <location>
        <begin position="346"/>
        <end position="365"/>
    </location>
</feature>
<evidence type="ECO:0000256" key="3">
    <source>
        <dbReference type="ARBA" id="ARBA00022741"/>
    </source>
</evidence>
<evidence type="ECO:0000259" key="8">
    <source>
        <dbReference type="PROSITE" id="PS50020"/>
    </source>
</evidence>
<dbReference type="Gene3D" id="3.80.10.10">
    <property type="entry name" value="Ribonuclease Inhibitor"/>
    <property type="match status" value="1"/>
</dbReference>
<keyword evidence="5" id="KW-0067">ATP-binding</keyword>
<evidence type="ECO:0000256" key="4">
    <source>
        <dbReference type="ARBA" id="ARBA00022777"/>
    </source>
</evidence>
<dbReference type="SUPFAM" id="SSF56112">
    <property type="entry name" value="Protein kinase-like (PK-like)"/>
    <property type="match status" value="1"/>
</dbReference>
<evidence type="ECO:0000256" key="5">
    <source>
        <dbReference type="ARBA" id="ARBA00022840"/>
    </source>
</evidence>
<keyword evidence="4" id="KW-0418">Kinase</keyword>
<evidence type="ECO:0000313" key="9">
    <source>
        <dbReference type="EMBL" id="KAJ3128556.1"/>
    </source>
</evidence>
<dbReference type="PROSITE" id="PS50011">
    <property type="entry name" value="PROTEIN_KINASE_DOM"/>
    <property type="match status" value="1"/>
</dbReference>
<keyword evidence="2" id="KW-0808">Transferase</keyword>
<sequence>MAVERFWPTRRVVDGNDQLWVAVDHNAANANANNANVNDGESPNASSPTGNIITTANEVVMKLIPVSEDPVRRDQIELEAQALRRFSEMNPFRIVEFKGFYTNQEEQFVLVMEKAQCSLADIIERRGRLSESEAACVVRCVLEGLVTVHSKYFVHRDIKPNNILLFSDALDSLKLADFGVCAEDNGYNCCGGIKGTKGYMAPEILKKEKYGRAVDIWSTGCLTFQLLYGKLPYENGPIKTSVLGSKPKLVFLDSIISISDQAKSFITDLLKEHPENRPTASEALKHPWLILQPQIKTSVDQIISPSKYAPPVNFAPALPVTQQSQSAQPRSIATEPIQQQLFVQPTVQEEQSATAAPPPKRPEIHPENIEGYKEWVKLIPDNGDPVYFYHIPSRVVQWDHPGRTHEPDQEFVGALLNGKGKTREVSFGEVQILGAGEISDELVDESDNYDNDPSSGVGGNIITASPKTVSFQGDNDDDEDEEIPLVHHRKNKKQAAANKVNTAAVINDGSSSLLSTVTLVNPEDAIVSYDGQKRVETVVEHEGDVDVQWLINELLEPNCDIHMLDVNDDDLTDDDVVLLAEALKINKTLLQLTFGPAQVFEKGFAALFDAFTSNHTLQRLYIGNDRYARDDDGYMRLLLPNSPEYLAMDVGDVITAEVESGSARYVEVLVTKENEAVTTTTTTSEKSTLPSDPPVHELQNGVPKPPKNLSSAQNLQNKLENIVRNVSGENEGFSVVEEEMSRLISMKGIVLPEPAASSSIESISRPPVGAEDFIEEDVAGVSFWKKVYVPANTVYYYNVKTLRTRWDSPASEQKSSLSPQPATLSRPAPPAPPKQRTISKSPAPLEVATQSLPLVKSLPISRRPTKAPSTEPAKSASLLDATTAATAAKSRTNSISLSSKPRDTTTRTAVSPIPPPRAGSKAIVAKAVIPGTASRSNSAAVKITKNSSSTTATNFVPPRISSAPQMSTRAKITSRILAQAKTVAITGINGVGNSRASSNTSENSDGLLQVGAATLSPTGSPNVGADDRKILPNTPSPLPSPAVGDIGTIL</sequence>
<keyword evidence="10" id="KW-1185">Reference proteome</keyword>
<dbReference type="AlphaFoldDB" id="A0AAD5T3L1"/>
<dbReference type="CDD" id="cd00201">
    <property type="entry name" value="WW"/>
    <property type="match status" value="1"/>
</dbReference>
<feature type="compositionally biased region" description="Polar residues" evidence="6">
    <location>
        <begin position="810"/>
        <end position="823"/>
    </location>
</feature>
<dbReference type="Proteomes" id="UP001211907">
    <property type="component" value="Unassembled WGS sequence"/>
</dbReference>
<dbReference type="SMART" id="SM00220">
    <property type="entry name" value="S_TKc"/>
    <property type="match status" value="1"/>
</dbReference>
<keyword evidence="3" id="KW-0547">Nucleotide-binding</keyword>
<dbReference type="PROSITE" id="PS50020">
    <property type="entry name" value="WW_DOMAIN_2"/>
    <property type="match status" value="1"/>
</dbReference>
<dbReference type="GO" id="GO:0004674">
    <property type="term" value="F:protein serine/threonine kinase activity"/>
    <property type="evidence" value="ECO:0007669"/>
    <property type="project" value="UniProtKB-KW"/>
</dbReference>
<evidence type="ECO:0000313" key="10">
    <source>
        <dbReference type="Proteomes" id="UP001211907"/>
    </source>
</evidence>
<dbReference type="GO" id="GO:0005524">
    <property type="term" value="F:ATP binding"/>
    <property type="evidence" value="ECO:0007669"/>
    <property type="project" value="UniProtKB-KW"/>
</dbReference>
<evidence type="ECO:0000259" key="7">
    <source>
        <dbReference type="PROSITE" id="PS50011"/>
    </source>
</evidence>
<evidence type="ECO:0000256" key="6">
    <source>
        <dbReference type="SAM" id="MobiDB-lite"/>
    </source>
</evidence>
<feature type="region of interest" description="Disordered" evidence="6">
    <location>
        <begin position="810"/>
        <end position="918"/>
    </location>
</feature>
<comment type="caution">
    <text evidence="9">The sequence shown here is derived from an EMBL/GenBank/DDBJ whole genome shotgun (WGS) entry which is preliminary data.</text>
</comment>